<accession>A0A1T4ZWJ9</accession>
<dbReference type="RefSeq" id="WP_079636854.1">
    <property type="nucleotide sequence ID" value="NZ_FUYP01000001.1"/>
</dbReference>
<dbReference type="InterPro" id="IPR009061">
    <property type="entry name" value="DNA-bd_dom_put_sf"/>
</dbReference>
<proteinExistence type="predicted"/>
<dbReference type="Pfam" id="PF05930">
    <property type="entry name" value="Phage_AlpA"/>
    <property type="match status" value="1"/>
</dbReference>
<dbReference type="AlphaFoldDB" id="A0A1T4ZWJ9"/>
<dbReference type="EMBL" id="FUYP01000001">
    <property type="protein sequence ID" value="SKB26839.1"/>
    <property type="molecule type" value="Genomic_DNA"/>
</dbReference>
<sequence length="67" mass="7585">MTDPANDRLIPLAEVMNIVGYGKTIIYRWIRQGTFPKPCHPGGSSSRWSEIEVRAWKDAQLAQREAA</sequence>
<name>A0A1T4ZWJ9_9SPHN</name>
<evidence type="ECO:0000313" key="1">
    <source>
        <dbReference type="EMBL" id="SKB26839.1"/>
    </source>
</evidence>
<gene>
    <name evidence="1" type="ORF">SAMN06295937_1001242</name>
</gene>
<dbReference type="Proteomes" id="UP000190044">
    <property type="component" value="Unassembled WGS sequence"/>
</dbReference>
<keyword evidence="2" id="KW-1185">Reference proteome</keyword>
<reference evidence="2" key="1">
    <citation type="submission" date="2017-02" db="EMBL/GenBank/DDBJ databases">
        <authorList>
            <person name="Varghese N."/>
            <person name="Submissions S."/>
        </authorList>
    </citation>
    <scope>NUCLEOTIDE SEQUENCE [LARGE SCALE GENOMIC DNA]</scope>
    <source>
        <strain evidence="2">R11H</strain>
    </source>
</reference>
<organism evidence="1 2">
    <name type="scientific">Sphingopyxis flava</name>
    <dbReference type="NCBI Taxonomy" id="1507287"/>
    <lineage>
        <taxon>Bacteria</taxon>
        <taxon>Pseudomonadati</taxon>
        <taxon>Pseudomonadota</taxon>
        <taxon>Alphaproteobacteria</taxon>
        <taxon>Sphingomonadales</taxon>
        <taxon>Sphingomonadaceae</taxon>
        <taxon>Sphingopyxis</taxon>
    </lineage>
</organism>
<dbReference type="SUPFAM" id="SSF46955">
    <property type="entry name" value="Putative DNA-binding domain"/>
    <property type="match status" value="1"/>
</dbReference>
<evidence type="ECO:0000313" key="2">
    <source>
        <dbReference type="Proteomes" id="UP000190044"/>
    </source>
</evidence>
<dbReference type="InterPro" id="IPR010260">
    <property type="entry name" value="AlpA"/>
</dbReference>
<protein>
    <submittedName>
        <fullName evidence="1">Transcriptional regulator, AlpA family</fullName>
    </submittedName>
</protein>
<dbReference type="Gene3D" id="1.10.238.160">
    <property type="match status" value="1"/>
</dbReference>
<dbReference type="OrthoDB" id="1525365at2"/>